<accession>A0ABQ9HXS8</accession>
<comment type="caution">
    <text evidence="2">The sequence shown here is derived from an EMBL/GenBank/DDBJ whole genome shotgun (WGS) entry which is preliminary data.</text>
</comment>
<dbReference type="Proteomes" id="UP001159363">
    <property type="component" value="Chromosome 3"/>
</dbReference>
<reference evidence="2 3" key="1">
    <citation type="submission" date="2023-02" db="EMBL/GenBank/DDBJ databases">
        <title>LHISI_Scaffold_Assembly.</title>
        <authorList>
            <person name="Stuart O.P."/>
            <person name="Cleave R."/>
            <person name="Magrath M.J.L."/>
            <person name="Mikheyev A.S."/>
        </authorList>
    </citation>
    <scope>NUCLEOTIDE SEQUENCE [LARGE SCALE GENOMIC DNA]</scope>
    <source>
        <strain evidence="2">Daus_M_001</strain>
        <tissue evidence="2">Leg muscle</tissue>
    </source>
</reference>
<name>A0ABQ9HXS8_9NEOP</name>
<feature type="compositionally biased region" description="Polar residues" evidence="1">
    <location>
        <begin position="417"/>
        <end position="427"/>
    </location>
</feature>
<evidence type="ECO:0000256" key="1">
    <source>
        <dbReference type="SAM" id="MobiDB-lite"/>
    </source>
</evidence>
<evidence type="ECO:0000313" key="3">
    <source>
        <dbReference type="Proteomes" id="UP001159363"/>
    </source>
</evidence>
<feature type="region of interest" description="Disordered" evidence="1">
    <location>
        <begin position="386"/>
        <end position="428"/>
    </location>
</feature>
<proteinExistence type="predicted"/>
<sequence length="628" mass="69862">MVEGMQYKRATVGAGAGIWLEVERKGVGSGCAPKNPNFNVRVTPPGIEPCSTRGGGGIDSLTTIPSGQTARLLPMQTWVRFPMGSLLYFCVWESSRTMELVSGFSRDLPFPLPLHSGVAPYTPRFTLTGSQDLHVHSHPNLFNPISNNSSPLPLPIPRSETMFRNAAISQGQDLAEFKFSPPSLTRPCLARDSNPGLQHPRSVAHQPAAPREVGTLRKHAHLRSNGSKRDPRIIVEVFFLAKEEMEQSPRERAVALICIRRRVDCRRPWVKCGSRRQNYIRVAGGSVLRTRSSEYSQGFLLRAIPAISTGRRQRPTRSHLEAVVLMVSLPAFHQDEPGSIPDGDANGFRTWESCRTMPLLGVFFSWIFSLPRPCIPALLHARLTSPSSALKTSTSSPADLWRSLKPPKTNEMRTGTEGRSSTPSSAGLRTRVNGIAGAASPPPPSFTTLVMMRPSPRHNLRSTRRPCSNRPPAISPLEGLLTPDDSLHLIVTSTTTETVKTLNTRRLDDVPKILPLHSLERMEVDPCPEIIAIEYLYLDFFRLRTGFDSRWGCSRIFTYGNRASRWRWSVGFLGDIPFSPSLSSQRFSILTSLYPHRLSRPDLFSYSVTAIKSPSSLIDKARMIHRRP</sequence>
<gene>
    <name evidence="2" type="ORF">PR048_008681</name>
</gene>
<feature type="compositionally biased region" description="Low complexity" evidence="1">
    <location>
        <begin position="386"/>
        <end position="398"/>
    </location>
</feature>
<organism evidence="2 3">
    <name type="scientific">Dryococelus australis</name>
    <dbReference type="NCBI Taxonomy" id="614101"/>
    <lineage>
        <taxon>Eukaryota</taxon>
        <taxon>Metazoa</taxon>
        <taxon>Ecdysozoa</taxon>
        <taxon>Arthropoda</taxon>
        <taxon>Hexapoda</taxon>
        <taxon>Insecta</taxon>
        <taxon>Pterygota</taxon>
        <taxon>Neoptera</taxon>
        <taxon>Polyneoptera</taxon>
        <taxon>Phasmatodea</taxon>
        <taxon>Verophasmatodea</taxon>
        <taxon>Anareolatae</taxon>
        <taxon>Phasmatidae</taxon>
        <taxon>Eurycanthinae</taxon>
        <taxon>Dryococelus</taxon>
    </lineage>
</organism>
<dbReference type="EMBL" id="JARBHB010000003">
    <property type="protein sequence ID" value="KAJ8889186.1"/>
    <property type="molecule type" value="Genomic_DNA"/>
</dbReference>
<protein>
    <submittedName>
        <fullName evidence="2">Uncharacterized protein</fullName>
    </submittedName>
</protein>
<evidence type="ECO:0000313" key="2">
    <source>
        <dbReference type="EMBL" id="KAJ8889186.1"/>
    </source>
</evidence>
<keyword evidence="3" id="KW-1185">Reference proteome</keyword>